<evidence type="ECO:0000259" key="3">
    <source>
        <dbReference type="Pfam" id="PF13194"/>
    </source>
</evidence>
<dbReference type="OrthoDB" id="9813718at2"/>
<dbReference type="Pfam" id="PF02308">
    <property type="entry name" value="MgtC"/>
    <property type="match status" value="1"/>
</dbReference>
<feature type="domain" description="MgtC/SapB/SrpB/YhiD N-terminal" evidence="2">
    <location>
        <begin position="15"/>
        <end position="131"/>
    </location>
</feature>
<dbReference type="EMBL" id="SNXW01000002">
    <property type="protein sequence ID" value="TDP85856.1"/>
    <property type="molecule type" value="Genomic_DNA"/>
</dbReference>
<feature type="transmembrane region" description="Helical" evidence="1">
    <location>
        <begin position="364"/>
        <end position="385"/>
    </location>
</feature>
<gene>
    <name evidence="4" type="ORF">EV672_102206</name>
</gene>
<sequence>MLQIGALSAEQVGVVVALGAGMLIGLERERRKGEGPQRQSAGLRTFMVAALLGVCAQIVSVALAAVALLGVTVLAALSYLRSRSDDPGLTTELALVTTALIGMLAVPQPELAAAAAVLLASLLAARERLHHFATHWLSEDELHDGLLLAALLLILLPLLPAQSLTWLGGLSPRRMLTLLVVILAMQALSHVAQRLLGSRLGLPVSGLLGGFVSSTATITAMGGRVRSGQTPLQLACSAAVLSSAATWMQVALMASVVVPGGLLEWLPMVLVGVAAPLVIGVLLWRRASATAPGGLPPGRRVLRLREAATVGALLIAGAVVVNLAHQRGDLGLMLGTGIAALADAHAPMVALMSMSGTGLIGHDAAMSGVLLAITVNSATRSVAAWVSGGRVYGLVVAAALGVNVALVWAWHWG</sequence>
<feature type="domain" description="DUF4010" evidence="3">
    <location>
        <begin position="180"/>
        <end position="388"/>
    </location>
</feature>
<dbReference type="Pfam" id="PF13194">
    <property type="entry name" value="DUF4010"/>
    <property type="match status" value="1"/>
</dbReference>
<proteinExistence type="predicted"/>
<feature type="transmembrane region" description="Helical" evidence="1">
    <location>
        <begin position="234"/>
        <end position="259"/>
    </location>
</feature>
<feature type="transmembrane region" description="Helical" evidence="1">
    <location>
        <begin position="175"/>
        <end position="196"/>
    </location>
</feature>
<accession>A0A4R6RJP4</accession>
<protein>
    <submittedName>
        <fullName evidence="4">Uncharacterized membrane protein (DUF4010 family)</fullName>
    </submittedName>
</protein>
<organism evidence="4 5">
    <name type="scientific">Aquabacterium commune</name>
    <dbReference type="NCBI Taxonomy" id="70586"/>
    <lineage>
        <taxon>Bacteria</taxon>
        <taxon>Pseudomonadati</taxon>
        <taxon>Pseudomonadota</taxon>
        <taxon>Betaproteobacteria</taxon>
        <taxon>Burkholderiales</taxon>
        <taxon>Aquabacterium</taxon>
    </lineage>
</organism>
<name>A0A4R6RJP4_9BURK</name>
<comment type="caution">
    <text evidence="4">The sequence shown here is derived from an EMBL/GenBank/DDBJ whole genome shotgun (WGS) entry which is preliminary data.</text>
</comment>
<feature type="transmembrane region" description="Helical" evidence="1">
    <location>
        <begin position="391"/>
        <end position="410"/>
    </location>
</feature>
<keyword evidence="1" id="KW-0812">Transmembrane</keyword>
<dbReference type="Proteomes" id="UP000294593">
    <property type="component" value="Unassembled WGS sequence"/>
</dbReference>
<dbReference type="InterPro" id="IPR025105">
    <property type="entry name" value="DUF4010"/>
</dbReference>
<dbReference type="AlphaFoldDB" id="A0A4R6RJP4"/>
<keyword evidence="1" id="KW-0472">Membrane</keyword>
<evidence type="ECO:0000256" key="1">
    <source>
        <dbReference type="SAM" id="Phobius"/>
    </source>
</evidence>
<feature type="transmembrane region" description="Helical" evidence="1">
    <location>
        <begin position="146"/>
        <end position="168"/>
    </location>
</feature>
<keyword evidence="1" id="KW-1133">Transmembrane helix</keyword>
<keyword evidence="5" id="KW-1185">Reference proteome</keyword>
<feature type="transmembrane region" description="Helical" evidence="1">
    <location>
        <begin position="6"/>
        <end position="26"/>
    </location>
</feature>
<dbReference type="PANTHER" id="PTHR39084">
    <property type="entry name" value="MEMBRANE PROTEIN-RELATED"/>
    <property type="match status" value="1"/>
</dbReference>
<evidence type="ECO:0000259" key="2">
    <source>
        <dbReference type="Pfam" id="PF02308"/>
    </source>
</evidence>
<dbReference type="RefSeq" id="WP_133606845.1">
    <property type="nucleotide sequence ID" value="NZ_SNXW01000002.1"/>
</dbReference>
<dbReference type="PANTHER" id="PTHR39084:SF1">
    <property type="entry name" value="DUF4010 DOMAIN-CONTAINING PROTEIN"/>
    <property type="match status" value="1"/>
</dbReference>
<feature type="transmembrane region" description="Helical" evidence="1">
    <location>
        <begin position="265"/>
        <end position="284"/>
    </location>
</feature>
<feature type="transmembrane region" description="Helical" evidence="1">
    <location>
        <begin position="304"/>
        <end position="324"/>
    </location>
</feature>
<dbReference type="InterPro" id="IPR049177">
    <property type="entry name" value="MgtC_SapB_SrpB_YhiD_N"/>
</dbReference>
<evidence type="ECO:0000313" key="4">
    <source>
        <dbReference type="EMBL" id="TDP85856.1"/>
    </source>
</evidence>
<evidence type="ECO:0000313" key="5">
    <source>
        <dbReference type="Proteomes" id="UP000294593"/>
    </source>
</evidence>
<feature type="transmembrane region" description="Helical" evidence="1">
    <location>
        <begin position="202"/>
        <end position="222"/>
    </location>
</feature>
<reference evidence="4 5" key="1">
    <citation type="submission" date="2019-03" db="EMBL/GenBank/DDBJ databases">
        <title>Genomic Encyclopedia of Type Strains, Phase IV (KMG-IV): sequencing the most valuable type-strain genomes for metagenomic binning, comparative biology and taxonomic classification.</title>
        <authorList>
            <person name="Goeker M."/>
        </authorList>
    </citation>
    <scope>NUCLEOTIDE SEQUENCE [LARGE SCALE GENOMIC DNA]</scope>
    <source>
        <strain evidence="4 5">DSM 11901</strain>
    </source>
</reference>
<feature type="transmembrane region" description="Helical" evidence="1">
    <location>
        <begin position="46"/>
        <end position="77"/>
    </location>
</feature>